<feature type="domain" description="PTS EIIC type-3" evidence="10">
    <location>
        <begin position="4"/>
        <end position="405"/>
    </location>
</feature>
<proteinExistence type="predicted"/>
<keyword evidence="2 8" id="KW-0813">Transport</keyword>
<dbReference type="InterPro" id="IPR003352">
    <property type="entry name" value="PTS_EIIC"/>
</dbReference>
<dbReference type="AlphaFoldDB" id="A0A5R8QBH7"/>
<comment type="subcellular location">
    <subcellularLocation>
        <location evidence="1">Cell membrane</location>
        <topology evidence="1">Multi-pass membrane protein</topology>
    </subcellularLocation>
</comment>
<name>A0A5R8QBH7_9FIRM</name>
<feature type="transmembrane region" description="Helical" evidence="9">
    <location>
        <begin position="96"/>
        <end position="114"/>
    </location>
</feature>
<evidence type="ECO:0000256" key="5">
    <source>
        <dbReference type="ARBA" id="ARBA00022692"/>
    </source>
</evidence>
<dbReference type="PANTHER" id="PTHR33989:SF4">
    <property type="entry name" value="PTS SYSTEM N,N'-DIACETYLCHITOBIOSE-SPECIFIC EIIC COMPONENT"/>
    <property type="match status" value="1"/>
</dbReference>
<comment type="function">
    <text evidence="8">The phosphoenolpyruvate-dependent sugar phosphotransferase system (PTS), a major carbohydrate active -transport system, catalyzes the phosphorylation of incoming sugar substrates concomitant with their translocation across the cell membrane.</text>
</comment>
<evidence type="ECO:0000259" key="10">
    <source>
        <dbReference type="PROSITE" id="PS51105"/>
    </source>
</evidence>
<protein>
    <recommendedName>
        <fullName evidence="8">Permease IIC component</fullName>
    </recommendedName>
</protein>
<dbReference type="GO" id="GO:0009401">
    <property type="term" value="P:phosphoenolpyruvate-dependent sugar phosphotransferase system"/>
    <property type="evidence" value="ECO:0007669"/>
    <property type="project" value="InterPro"/>
</dbReference>
<feature type="transmembrane region" description="Helical" evidence="9">
    <location>
        <begin position="28"/>
        <end position="49"/>
    </location>
</feature>
<keyword evidence="7 8" id="KW-0472">Membrane</keyword>
<evidence type="ECO:0000256" key="1">
    <source>
        <dbReference type="ARBA" id="ARBA00004651"/>
    </source>
</evidence>
<dbReference type="InterPro" id="IPR051088">
    <property type="entry name" value="PTS_Sugar-EIIC/EIIB"/>
</dbReference>
<evidence type="ECO:0000256" key="9">
    <source>
        <dbReference type="SAM" id="Phobius"/>
    </source>
</evidence>
<organism evidence="11 12">
    <name type="scientific">Culicoidibacter larvae</name>
    <dbReference type="NCBI Taxonomy" id="2579976"/>
    <lineage>
        <taxon>Bacteria</taxon>
        <taxon>Bacillati</taxon>
        <taxon>Bacillota</taxon>
        <taxon>Culicoidibacteria</taxon>
        <taxon>Culicoidibacterales</taxon>
        <taxon>Culicoidibacteraceae</taxon>
        <taxon>Culicoidibacter</taxon>
    </lineage>
</organism>
<accession>A0A5R8QBH7</accession>
<evidence type="ECO:0000256" key="2">
    <source>
        <dbReference type="ARBA" id="ARBA00022448"/>
    </source>
</evidence>
<dbReference type="Pfam" id="PF02378">
    <property type="entry name" value="PTS_EIIC"/>
    <property type="match status" value="1"/>
</dbReference>
<feature type="transmembrane region" description="Helical" evidence="9">
    <location>
        <begin position="277"/>
        <end position="300"/>
    </location>
</feature>
<dbReference type="GO" id="GO:0005886">
    <property type="term" value="C:plasma membrane"/>
    <property type="evidence" value="ECO:0007669"/>
    <property type="project" value="UniProtKB-SubCell"/>
</dbReference>
<dbReference type="InterPro" id="IPR004501">
    <property type="entry name" value="PTS_EIIC_3"/>
</dbReference>
<keyword evidence="3 8" id="KW-1003">Cell membrane</keyword>
<feature type="transmembrane region" description="Helical" evidence="9">
    <location>
        <begin position="381"/>
        <end position="405"/>
    </location>
</feature>
<keyword evidence="6 9" id="KW-1133">Transmembrane helix</keyword>
<dbReference type="OrthoDB" id="1550290at2"/>
<evidence type="ECO:0000256" key="7">
    <source>
        <dbReference type="ARBA" id="ARBA00023136"/>
    </source>
</evidence>
<dbReference type="GO" id="GO:0008982">
    <property type="term" value="F:protein-N(PI)-phosphohistidine-sugar phosphotransferase activity"/>
    <property type="evidence" value="ECO:0007669"/>
    <property type="project" value="UniProtKB-UniRule"/>
</dbReference>
<dbReference type="PIRSF" id="PIRSF006351">
    <property type="entry name" value="PTS_EIIC-Cellobiose"/>
    <property type="match status" value="1"/>
</dbReference>
<feature type="transmembrane region" description="Helical" evidence="9">
    <location>
        <begin position="341"/>
        <end position="361"/>
    </location>
</feature>
<feature type="transmembrane region" description="Helical" evidence="9">
    <location>
        <begin position="55"/>
        <end position="84"/>
    </location>
</feature>
<comment type="caution">
    <text evidence="11">The sequence shown here is derived from an EMBL/GenBank/DDBJ whole genome shotgun (WGS) entry which is preliminary data.</text>
</comment>
<dbReference type="InterPro" id="IPR004796">
    <property type="entry name" value="PTS_IIC_cello"/>
</dbReference>
<feature type="transmembrane region" description="Helical" evidence="9">
    <location>
        <begin position="201"/>
        <end position="223"/>
    </location>
</feature>
<dbReference type="GO" id="GO:1901264">
    <property type="term" value="P:carbohydrate derivative transport"/>
    <property type="evidence" value="ECO:0007669"/>
    <property type="project" value="TreeGrafter"/>
</dbReference>
<reference evidence="11 12" key="1">
    <citation type="submission" date="2019-05" db="EMBL/GenBank/DDBJ databases">
        <title>Culicoidintestinum kansasii gen. nov., sp. nov. from the gastrointestinal tract of the biting midge, Culicoides sonorensis.</title>
        <authorList>
            <person name="Neupane S."/>
            <person name="Ghosh A."/>
            <person name="Gunther S."/>
            <person name="Martin K."/>
            <person name="Zurek L."/>
        </authorList>
    </citation>
    <scope>NUCLEOTIDE SEQUENCE [LARGE SCALE GENOMIC DNA]</scope>
    <source>
        <strain evidence="11 12">CS-1</strain>
    </source>
</reference>
<dbReference type="Proteomes" id="UP000306912">
    <property type="component" value="Unassembled WGS sequence"/>
</dbReference>
<dbReference type="EMBL" id="VBWP01000005">
    <property type="protein sequence ID" value="TLG73931.1"/>
    <property type="molecule type" value="Genomic_DNA"/>
</dbReference>
<keyword evidence="4 8" id="KW-0762">Sugar transport</keyword>
<dbReference type="InParanoid" id="A0A5R8QBH7"/>
<keyword evidence="12" id="KW-1185">Reference proteome</keyword>
<evidence type="ECO:0000256" key="3">
    <source>
        <dbReference type="ARBA" id="ARBA00022475"/>
    </source>
</evidence>
<evidence type="ECO:0000256" key="8">
    <source>
        <dbReference type="PIRNR" id="PIRNR006351"/>
    </source>
</evidence>
<evidence type="ECO:0000313" key="12">
    <source>
        <dbReference type="Proteomes" id="UP000306912"/>
    </source>
</evidence>
<dbReference type="PROSITE" id="PS51105">
    <property type="entry name" value="PTS_EIIC_TYPE_3"/>
    <property type="match status" value="1"/>
</dbReference>
<dbReference type="NCBIfam" id="TIGR00410">
    <property type="entry name" value="lacE"/>
    <property type="match status" value="1"/>
</dbReference>
<evidence type="ECO:0000256" key="4">
    <source>
        <dbReference type="ARBA" id="ARBA00022597"/>
    </source>
</evidence>
<feature type="transmembrane region" description="Helical" evidence="9">
    <location>
        <begin position="170"/>
        <end position="195"/>
    </location>
</feature>
<sequence>MEKYMDKILIFAEKVQSNNYLKAISNGLMGTLAINIIGSIALLLAVLPIDPWKDFIAYVGIAPYLLTAYSLTVGVLSLYAAFLIGYNLARNFKQSPLTGAIISLFCFLMMTPMLQLEAGSTLDSSWLGAQGLFTAMISSLVFTRIYCFLMARKITIKMPESVPLFVSETFAGLLPAIIVGALAMLVSFGFGFTSFTSFSGFVYSIIATPLQSLSSSVWSLLFIVLIQMILWFFGIHGSLVVGSFITALYLPMDVANMDALAAGAMNSDLPNILGQSFYNIFGGIGGAGATLSLIIVILVFSKSKQNRTIANLSAVPGLFTINEPIVFGLPLILNPIMMIPFILSPLVQILIAYFGIASGIFPRLSGVQVPFGTPVLINGFIAGGWQIAVLQIICILAACLLYFPFVKLLDKQQRDEEKANLHEEVATEPVS</sequence>
<dbReference type="RefSeq" id="WP_138191071.1">
    <property type="nucleotide sequence ID" value="NZ_VBWP01000005.1"/>
</dbReference>
<gene>
    <name evidence="11" type="ORF">FEZ08_07315</name>
</gene>
<feature type="transmembrane region" description="Helical" evidence="9">
    <location>
        <begin position="126"/>
        <end position="149"/>
    </location>
</feature>
<keyword evidence="5 9" id="KW-0812">Transmembrane</keyword>
<feature type="transmembrane region" description="Helical" evidence="9">
    <location>
        <begin position="230"/>
        <end position="250"/>
    </location>
</feature>
<evidence type="ECO:0000313" key="11">
    <source>
        <dbReference type="EMBL" id="TLG73931.1"/>
    </source>
</evidence>
<dbReference type="PANTHER" id="PTHR33989">
    <property type="match status" value="1"/>
</dbReference>
<evidence type="ECO:0000256" key="6">
    <source>
        <dbReference type="ARBA" id="ARBA00022989"/>
    </source>
</evidence>